<comment type="caution">
    <text evidence="1">The sequence shown here is derived from an EMBL/GenBank/DDBJ whole genome shotgun (WGS) entry which is preliminary data.</text>
</comment>
<dbReference type="InterPro" id="IPR050696">
    <property type="entry name" value="FtsA/MreB"/>
</dbReference>
<gene>
    <name evidence="1" type="ORF">GCM10022277_27370</name>
</gene>
<name>A0ABP7MSG0_9GAMM</name>
<protein>
    <recommendedName>
        <fullName evidence="3">MSHA biogenesis protein MshI</fullName>
    </recommendedName>
</protein>
<accession>A0ABP7MSG0</accession>
<proteinExistence type="predicted"/>
<dbReference type="Proteomes" id="UP001501565">
    <property type="component" value="Unassembled WGS sequence"/>
</dbReference>
<dbReference type="Gene3D" id="3.30.1490.300">
    <property type="match status" value="1"/>
</dbReference>
<evidence type="ECO:0008006" key="3">
    <source>
        <dbReference type="Google" id="ProtNLM"/>
    </source>
</evidence>
<keyword evidence="2" id="KW-1185">Reference proteome</keyword>
<evidence type="ECO:0000313" key="2">
    <source>
        <dbReference type="Proteomes" id="UP001501565"/>
    </source>
</evidence>
<organism evidence="1 2">
    <name type="scientific">Litoribacillus peritrichatus</name>
    <dbReference type="NCBI Taxonomy" id="718191"/>
    <lineage>
        <taxon>Bacteria</taxon>
        <taxon>Pseudomonadati</taxon>
        <taxon>Pseudomonadota</taxon>
        <taxon>Gammaproteobacteria</taxon>
        <taxon>Oceanospirillales</taxon>
        <taxon>Oceanospirillaceae</taxon>
        <taxon>Litoribacillus</taxon>
    </lineage>
</organism>
<dbReference type="PANTHER" id="PTHR32432:SF3">
    <property type="entry name" value="ETHANOLAMINE UTILIZATION PROTEIN EUTJ"/>
    <property type="match status" value="1"/>
</dbReference>
<dbReference type="SUPFAM" id="SSF53067">
    <property type="entry name" value="Actin-like ATPase domain"/>
    <property type="match status" value="1"/>
</dbReference>
<dbReference type="EMBL" id="BAABBN010000007">
    <property type="protein sequence ID" value="GAA3929365.1"/>
    <property type="molecule type" value="Genomic_DNA"/>
</dbReference>
<evidence type="ECO:0000313" key="1">
    <source>
        <dbReference type="EMBL" id="GAA3929365.1"/>
    </source>
</evidence>
<dbReference type="PANTHER" id="PTHR32432">
    <property type="entry name" value="CELL DIVISION PROTEIN FTSA-RELATED"/>
    <property type="match status" value="1"/>
</dbReference>
<sequence length="287" mass="31796">MDTLSGLHVKDAQFQACSDGNWSEALEVLVESTRMRGDVYISLSEEKYNLLLIDAPDVPDNELSDAIRWRVKDLISQPIDSVVMDFFVLPEDAYRGRMKMIYVAVVDKSLVQSIVSVCDEHDLNIENISIHEVSLSNLLFASGMTEGEGTGLVSLGATSGQMRLVESGNLYLARNIDSGVDRLTGWNEEELTDYDLAQCDQVMFDIKRSLDYYESQLGKGAVNNVILMPADVNLLRLSSVLNEKMPVNVQPWLWPSAENITYEAACQDVMNQCTAAIGAVAGGWLEN</sequence>
<reference evidence="2" key="1">
    <citation type="journal article" date="2019" name="Int. J. Syst. Evol. Microbiol.">
        <title>The Global Catalogue of Microorganisms (GCM) 10K type strain sequencing project: providing services to taxonomists for standard genome sequencing and annotation.</title>
        <authorList>
            <consortium name="The Broad Institute Genomics Platform"/>
            <consortium name="The Broad Institute Genome Sequencing Center for Infectious Disease"/>
            <person name="Wu L."/>
            <person name="Ma J."/>
        </authorList>
    </citation>
    <scope>NUCLEOTIDE SEQUENCE [LARGE SCALE GENOMIC DNA]</scope>
    <source>
        <strain evidence="2">JCM 17551</strain>
    </source>
</reference>
<dbReference type="Gene3D" id="3.30.420.40">
    <property type="match status" value="2"/>
</dbReference>
<dbReference type="InterPro" id="IPR043129">
    <property type="entry name" value="ATPase_NBD"/>
</dbReference>